<dbReference type="Proteomes" id="UP000195043">
    <property type="component" value="Unassembled WGS sequence"/>
</dbReference>
<keyword evidence="2" id="KW-1185">Reference proteome</keyword>
<sequence length="315" mass="37098">MGETIDFPGPEQRLQLAAEKAYQAKEFLQAYRLYRELYTLEHTYAINQWLVECLQQLKEFSEALDTADDYLDDYLKDRDGFLQVGHLYVLDGQYLKAHRWLHLGHRQQVDTEMLQQLRFEIEKVEEVQQILGMEDHLAKKELLLNIDNLRQPVNYHSWQSLVQGMTSQQFIDLVRDLLPRMRNLYLIPKLVEELVRLDVHETFSVVDYMGETKTIDPSKLAVLPDMPVYQQIMARINDTIAQDDPILAESVIAEISDHLAISYPFLPPERQVNAWIDSYVADYRGENEQESQTKAKNSIQIRKERLRRILQETQF</sequence>
<dbReference type="RefSeq" id="WP_086274247.1">
    <property type="nucleotide sequence ID" value="NZ_NGKU01000001.1"/>
</dbReference>
<dbReference type="AlphaFoldDB" id="A0A242A6B0"/>
<dbReference type="SUPFAM" id="SSF48452">
    <property type="entry name" value="TPR-like"/>
    <property type="match status" value="1"/>
</dbReference>
<dbReference type="STRING" id="1834191.A5886_001348"/>
<organism evidence="1 2">
    <name type="scientific">Candidatus Enterococcus testudinis</name>
    <dbReference type="NCBI Taxonomy" id="1834191"/>
    <lineage>
        <taxon>Bacteria</taxon>
        <taxon>Bacillati</taxon>
        <taxon>Bacillota</taxon>
        <taxon>Bacilli</taxon>
        <taxon>Lactobacillales</taxon>
        <taxon>Enterococcaceae</taxon>
        <taxon>Enterococcus</taxon>
    </lineage>
</organism>
<evidence type="ECO:0000313" key="2">
    <source>
        <dbReference type="Proteomes" id="UP000195043"/>
    </source>
</evidence>
<evidence type="ECO:0008006" key="3">
    <source>
        <dbReference type="Google" id="ProtNLM"/>
    </source>
</evidence>
<dbReference type="OrthoDB" id="2183052at2"/>
<gene>
    <name evidence="1" type="ORF">A5886_001348</name>
</gene>
<dbReference type="EMBL" id="NGKU01000001">
    <property type="protein sequence ID" value="OTN76271.1"/>
    <property type="molecule type" value="Genomic_DNA"/>
</dbReference>
<evidence type="ECO:0000313" key="1">
    <source>
        <dbReference type="EMBL" id="OTN76271.1"/>
    </source>
</evidence>
<protein>
    <recommendedName>
        <fullName evidence="3">TPR repeat-containing protein</fullName>
    </recommendedName>
</protein>
<dbReference type="InterPro" id="IPR011990">
    <property type="entry name" value="TPR-like_helical_dom_sf"/>
</dbReference>
<comment type="caution">
    <text evidence="1">The sequence shown here is derived from an EMBL/GenBank/DDBJ whole genome shotgun (WGS) entry which is preliminary data.</text>
</comment>
<name>A0A242A6B0_9ENTE</name>
<reference evidence="1 2" key="1">
    <citation type="submission" date="2017-05" db="EMBL/GenBank/DDBJ databases">
        <title>The Genome Sequence of Enterococcus sp. 8G7_MSG3316.</title>
        <authorList>
            <consortium name="The Broad Institute Genomics Platform"/>
            <consortium name="The Broad Institute Genomic Center for Infectious Diseases"/>
            <person name="Earl A."/>
            <person name="Manson A."/>
            <person name="Schwartman J."/>
            <person name="Gilmore M."/>
            <person name="Abouelleil A."/>
            <person name="Cao P."/>
            <person name="Chapman S."/>
            <person name="Cusick C."/>
            <person name="Shea T."/>
            <person name="Young S."/>
            <person name="Neafsey D."/>
            <person name="Nusbaum C."/>
            <person name="Birren B."/>
        </authorList>
    </citation>
    <scope>NUCLEOTIDE SEQUENCE [LARGE SCALE GENOMIC DNA]</scope>
    <source>
        <strain evidence="1 2">8G7_MSG3316</strain>
    </source>
</reference>
<proteinExistence type="predicted"/>
<accession>A0A242A6B0</accession>
<dbReference type="Gene3D" id="1.25.40.10">
    <property type="entry name" value="Tetratricopeptide repeat domain"/>
    <property type="match status" value="1"/>
</dbReference>